<comment type="caution">
    <text evidence="1">The sequence shown here is derived from an EMBL/GenBank/DDBJ whole genome shotgun (WGS) entry which is preliminary data.</text>
</comment>
<dbReference type="Proteomes" id="UP000230184">
    <property type="component" value="Unassembled WGS sequence"/>
</dbReference>
<evidence type="ECO:0000313" key="2">
    <source>
        <dbReference type="Proteomes" id="UP000230184"/>
    </source>
</evidence>
<organism evidence="1 2">
    <name type="scientific">Candidatus Roizmanbacteria bacterium CG07_land_8_20_14_0_80_34_15</name>
    <dbReference type="NCBI Taxonomy" id="1974849"/>
    <lineage>
        <taxon>Bacteria</taxon>
        <taxon>Candidatus Roizmaniibacteriota</taxon>
    </lineage>
</organism>
<name>A0A2M6YVR5_9BACT</name>
<gene>
    <name evidence="1" type="ORF">COT02_00040</name>
</gene>
<evidence type="ECO:0000313" key="1">
    <source>
        <dbReference type="EMBL" id="PIU37598.1"/>
    </source>
</evidence>
<dbReference type="AlphaFoldDB" id="A0A2M6YVR5"/>
<proteinExistence type="predicted"/>
<dbReference type="EMBL" id="PEWY01000001">
    <property type="protein sequence ID" value="PIU37598.1"/>
    <property type="molecule type" value="Genomic_DNA"/>
</dbReference>
<protein>
    <submittedName>
        <fullName evidence="1">Uncharacterized protein</fullName>
    </submittedName>
</protein>
<reference evidence="2" key="1">
    <citation type="submission" date="2017-09" db="EMBL/GenBank/DDBJ databases">
        <title>Depth-based differentiation of microbial function through sediment-hosted aquifers and enrichment of novel symbionts in the deep terrestrial subsurface.</title>
        <authorList>
            <person name="Probst A.J."/>
            <person name="Ladd B."/>
            <person name="Jarett J.K."/>
            <person name="Geller-Mcgrath D.E."/>
            <person name="Sieber C.M.K."/>
            <person name="Emerson J.B."/>
            <person name="Anantharaman K."/>
            <person name="Thomas B.C."/>
            <person name="Malmstrom R."/>
            <person name="Stieglmeier M."/>
            <person name="Klingl A."/>
            <person name="Woyke T."/>
            <person name="Ryan C.M."/>
            <person name="Banfield J.F."/>
        </authorList>
    </citation>
    <scope>NUCLEOTIDE SEQUENCE [LARGE SCALE GENOMIC DNA]</scope>
</reference>
<accession>A0A2M6YVR5</accession>
<sequence length="62" mass="7280">MTNRIIELQNELRRKTGEDKIIIGVPENIKPRKFDKVAFIKAAKKVRIIFDEENRSNYTYAG</sequence>